<dbReference type="InterPro" id="IPR007492">
    <property type="entry name" value="LytTR_DNA-bd_dom"/>
</dbReference>
<proteinExistence type="predicted"/>
<dbReference type="PANTHER" id="PTHR37299:SF1">
    <property type="entry name" value="STAGE 0 SPORULATION PROTEIN A HOMOLOG"/>
    <property type="match status" value="1"/>
</dbReference>
<comment type="caution">
    <text evidence="2">The sequence shown here is derived from an EMBL/GenBank/DDBJ whole genome shotgun (WGS) entry which is preliminary data.</text>
</comment>
<dbReference type="Pfam" id="PF04397">
    <property type="entry name" value="LytTR"/>
    <property type="match status" value="1"/>
</dbReference>
<evidence type="ECO:0000313" key="2">
    <source>
        <dbReference type="EMBL" id="MFD2790661.1"/>
    </source>
</evidence>
<dbReference type="Gene3D" id="2.40.50.1020">
    <property type="entry name" value="LytTr DNA-binding domain"/>
    <property type="match status" value="1"/>
</dbReference>
<feature type="domain" description="HTH LytTR-type" evidence="1">
    <location>
        <begin position="1"/>
        <end position="86"/>
    </location>
</feature>
<organism evidence="2 3">
    <name type="scientific">Arenibacter antarcticus</name>
    <dbReference type="NCBI Taxonomy" id="2040469"/>
    <lineage>
        <taxon>Bacteria</taxon>
        <taxon>Pseudomonadati</taxon>
        <taxon>Bacteroidota</taxon>
        <taxon>Flavobacteriia</taxon>
        <taxon>Flavobacteriales</taxon>
        <taxon>Flavobacteriaceae</taxon>
        <taxon>Arenibacter</taxon>
    </lineage>
</organism>
<gene>
    <name evidence="2" type="ORF">ACFS1K_12880</name>
</gene>
<reference evidence="3" key="1">
    <citation type="journal article" date="2019" name="Int. J. Syst. Evol. Microbiol.">
        <title>The Global Catalogue of Microorganisms (GCM) 10K type strain sequencing project: providing services to taxonomists for standard genome sequencing and annotation.</title>
        <authorList>
            <consortium name="The Broad Institute Genomics Platform"/>
            <consortium name="The Broad Institute Genome Sequencing Center for Infectious Disease"/>
            <person name="Wu L."/>
            <person name="Ma J."/>
        </authorList>
    </citation>
    <scope>NUCLEOTIDE SEQUENCE [LARGE SCALE GENOMIC DNA]</scope>
    <source>
        <strain evidence="3">KCTC 52924</strain>
    </source>
</reference>
<protein>
    <submittedName>
        <fullName evidence="2">LytTR family DNA-binding domain-containing protein</fullName>
    </submittedName>
</protein>
<dbReference type="PANTHER" id="PTHR37299">
    <property type="entry name" value="TRANSCRIPTIONAL REGULATOR-RELATED"/>
    <property type="match status" value="1"/>
</dbReference>
<keyword evidence="3" id="KW-1185">Reference proteome</keyword>
<dbReference type="RefSeq" id="WP_251806639.1">
    <property type="nucleotide sequence ID" value="NZ_CP166679.1"/>
</dbReference>
<keyword evidence="2" id="KW-0238">DNA-binding</keyword>
<dbReference type="GO" id="GO:0003677">
    <property type="term" value="F:DNA binding"/>
    <property type="evidence" value="ECO:0007669"/>
    <property type="project" value="UniProtKB-KW"/>
</dbReference>
<dbReference type="PROSITE" id="PS50930">
    <property type="entry name" value="HTH_LYTTR"/>
    <property type="match status" value="1"/>
</dbReference>
<dbReference type="Proteomes" id="UP001597532">
    <property type="component" value="Unassembled WGS sequence"/>
</dbReference>
<accession>A0ABW5VL14</accession>
<dbReference type="EMBL" id="JBHUOK010000030">
    <property type="protein sequence ID" value="MFD2790661.1"/>
    <property type="molecule type" value="Genomic_DNA"/>
</dbReference>
<name>A0ABW5VL14_9FLAO</name>
<sequence length="86" mass="9994">MEGAKYVSIYTNSGNHLTEQSLAQLEEKLPDYFLRVHRSIIINTNYVENAQKYFNSRYIITLKTKTKSSITTGRSYISQVKSWLNV</sequence>
<dbReference type="SMART" id="SM00850">
    <property type="entry name" value="LytTR"/>
    <property type="match status" value="1"/>
</dbReference>
<evidence type="ECO:0000313" key="3">
    <source>
        <dbReference type="Proteomes" id="UP001597532"/>
    </source>
</evidence>
<evidence type="ECO:0000259" key="1">
    <source>
        <dbReference type="PROSITE" id="PS50930"/>
    </source>
</evidence>
<dbReference type="InterPro" id="IPR046947">
    <property type="entry name" value="LytR-like"/>
</dbReference>